<keyword evidence="2" id="KW-1185">Reference proteome</keyword>
<organism evidence="1 2">
    <name type="scientific">Neptunomonas antarctica</name>
    <dbReference type="NCBI Taxonomy" id="619304"/>
    <lineage>
        <taxon>Bacteria</taxon>
        <taxon>Pseudomonadati</taxon>
        <taxon>Pseudomonadota</taxon>
        <taxon>Gammaproteobacteria</taxon>
        <taxon>Oceanospirillales</taxon>
        <taxon>Oceanospirillaceae</taxon>
        <taxon>Neptunomonas</taxon>
    </lineage>
</organism>
<dbReference type="AlphaFoldDB" id="A0A1N7NHZ0"/>
<gene>
    <name evidence="1" type="ORF">SAMN05421760_109150</name>
</gene>
<dbReference type="Proteomes" id="UP000185999">
    <property type="component" value="Unassembled WGS sequence"/>
</dbReference>
<reference evidence="2" key="1">
    <citation type="submission" date="2017-01" db="EMBL/GenBank/DDBJ databases">
        <authorList>
            <person name="Varghese N."/>
            <person name="Submissions S."/>
        </authorList>
    </citation>
    <scope>NUCLEOTIDE SEQUENCE [LARGE SCALE GENOMIC DNA]</scope>
    <source>
        <strain evidence="2">DSM 22306</strain>
    </source>
</reference>
<sequence>MLEWKKESNYVIHESGFTIIVEEGSFYEPSSIQIKQSEAVGAIEQAKLLREGMEFVRSKTRQTLIPGRAPLDNNRPIITVKKTRKTRTPDPVEEN</sequence>
<accession>A0A1N7NHZ0</accession>
<dbReference type="RefSeq" id="WP_054342195.1">
    <property type="nucleotide sequence ID" value="NZ_FTOE01000009.1"/>
</dbReference>
<dbReference type="EMBL" id="FTOE01000009">
    <property type="protein sequence ID" value="SIS97932.1"/>
    <property type="molecule type" value="Genomic_DNA"/>
</dbReference>
<name>A0A1N7NHZ0_9GAMM</name>
<evidence type="ECO:0000313" key="2">
    <source>
        <dbReference type="Proteomes" id="UP000185999"/>
    </source>
</evidence>
<evidence type="ECO:0000313" key="1">
    <source>
        <dbReference type="EMBL" id="SIS97932.1"/>
    </source>
</evidence>
<protein>
    <submittedName>
        <fullName evidence="1">Uncharacterized protein</fullName>
    </submittedName>
</protein>
<proteinExistence type="predicted"/>